<reference evidence="2 3" key="1">
    <citation type="submission" date="2024-04" db="EMBL/GenBank/DDBJ databases">
        <title>Draft genome assemblies of urinary isolates.</title>
        <authorList>
            <person name="Appleberry H."/>
            <person name="Kula A."/>
            <person name="Wolfe A.J."/>
            <person name="Putonti C."/>
        </authorList>
    </citation>
    <scope>NUCLEOTIDE SEQUENCE [LARGE SCALE GENOMIC DNA]</scope>
    <source>
        <strain evidence="2 3">UMB12529</strain>
    </source>
</reference>
<dbReference type="Pfam" id="PF08765">
    <property type="entry name" value="Mor"/>
    <property type="match status" value="1"/>
</dbReference>
<dbReference type="InterPro" id="IPR014875">
    <property type="entry name" value="Mor_transcription_activator"/>
</dbReference>
<dbReference type="SUPFAM" id="SSF46689">
    <property type="entry name" value="Homeodomain-like"/>
    <property type="match status" value="1"/>
</dbReference>
<accession>A0ABU9P9N6</accession>
<feature type="domain" description="Mor transcription activator" evidence="1">
    <location>
        <begin position="8"/>
        <end position="113"/>
    </location>
</feature>
<sequence length="120" mass="14079">MSSPMERKRHRLLSELADFVTEMGTDFNLSPEQAEQLGRAVADFLATHFGGQNITFPRDYFFNLSIRDMQIYEKFHGNNWGELSAEFNMTERGLRKLVERVHKRVMAHRQPPLFPFSDDE</sequence>
<dbReference type="PANTHER" id="PTHR37812:SF1">
    <property type="entry name" value="MU-LIKE PROPHAGE FLUMU PROTEIN C"/>
    <property type="match status" value="1"/>
</dbReference>
<organism evidence="2 3">
    <name type="scientific">Klebsiella grimontii</name>
    <dbReference type="NCBI Taxonomy" id="2058152"/>
    <lineage>
        <taxon>Bacteria</taxon>
        <taxon>Pseudomonadati</taxon>
        <taxon>Pseudomonadota</taxon>
        <taxon>Gammaproteobacteria</taxon>
        <taxon>Enterobacterales</taxon>
        <taxon>Enterobacteriaceae</taxon>
        <taxon>Klebsiella/Raoultella group</taxon>
        <taxon>Klebsiella</taxon>
    </lineage>
</organism>
<dbReference type="RefSeq" id="WP_243209677.1">
    <property type="nucleotide sequence ID" value="NZ_JBCGEK010000034.1"/>
</dbReference>
<dbReference type="Gene3D" id="1.10.10.60">
    <property type="entry name" value="Homeodomain-like"/>
    <property type="match status" value="1"/>
</dbReference>
<dbReference type="InterPro" id="IPR052411">
    <property type="entry name" value="c-mor_Regulatory_Protein"/>
</dbReference>
<evidence type="ECO:0000313" key="3">
    <source>
        <dbReference type="Proteomes" id="UP001458070"/>
    </source>
</evidence>
<proteinExistence type="predicted"/>
<dbReference type="Proteomes" id="UP001458070">
    <property type="component" value="Unassembled WGS sequence"/>
</dbReference>
<dbReference type="InterPro" id="IPR009057">
    <property type="entry name" value="Homeodomain-like_sf"/>
</dbReference>
<gene>
    <name evidence="2" type="ORF">AAFL32_26595</name>
</gene>
<name>A0ABU9P9N6_9ENTR</name>
<dbReference type="PANTHER" id="PTHR37812">
    <property type="entry name" value="MU-LIKE PROPHAGE FLUMU PROTEIN C"/>
    <property type="match status" value="1"/>
</dbReference>
<comment type="caution">
    <text evidence="2">The sequence shown here is derived from an EMBL/GenBank/DDBJ whole genome shotgun (WGS) entry which is preliminary data.</text>
</comment>
<evidence type="ECO:0000259" key="1">
    <source>
        <dbReference type="Pfam" id="PF08765"/>
    </source>
</evidence>
<dbReference type="EMBL" id="JBCGEM010000033">
    <property type="protein sequence ID" value="MEM0627450.1"/>
    <property type="molecule type" value="Genomic_DNA"/>
</dbReference>
<evidence type="ECO:0000313" key="2">
    <source>
        <dbReference type="EMBL" id="MEM0627450.1"/>
    </source>
</evidence>
<protein>
    <submittedName>
        <fullName evidence="2">Mor transcription activator family protein</fullName>
    </submittedName>
</protein>
<keyword evidence="3" id="KW-1185">Reference proteome</keyword>